<reference evidence="1 2" key="1">
    <citation type="submission" date="2014-04" db="EMBL/GenBank/DDBJ databases">
        <authorList>
            <consortium name="DOE Joint Genome Institute"/>
            <person name="Kuo A."/>
            <person name="Girlanda M."/>
            <person name="Perotto S."/>
            <person name="Kohler A."/>
            <person name="Nagy L.G."/>
            <person name="Floudas D."/>
            <person name="Copeland A."/>
            <person name="Barry K.W."/>
            <person name="Cichocki N."/>
            <person name="Veneault-Fourrey C."/>
            <person name="LaButti K."/>
            <person name="Lindquist E.A."/>
            <person name="Lipzen A."/>
            <person name="Lundell T."/>
            <person name="Morin E."/>
            <person name="Murat C."/>
            <person name="Sun H."/>
            <person name="Tunlid A."/>
            <person name="Henrissat B."/>
            <person name="Grigoriev I.V."/>
            <person name="Hibbett D.S."/>
            <person name="Martin F."/>
            <person name="Nordberg H.P."/>
            <person name="Cantor M.N."/>
            <person name="Hua S.X."/>
        </authorList>
    </citation>
    <scope>NUCLEOTIDE SEQUENCE [LARGE SCALE GENOMIC DNA]</scope>
    <source>
        <strain evidence="1 2">MUT 4182</strain>
    </source>
</reference>
<reference evidence="2" key="2">
    <citation type="submission" date="2015-01" db="EMBL/GenBank/DDBJ databases">
        <title>Evolutionary Origins and Diversification of the Mycorrhizal Mutualists.</title>
        <authorList>
            <consortium name="DOE Joint Genome Institute"/>
            <consortium name="Mycorrhizal Genomics Consortium"/>
            <person name="Kohler A."/>
            <person name="Kuo A."/>
            <person name="Nagy L.G."/>
            <person name="Floudas D."/>
            <person name="Copeland A."/>
            <person name="Barry K.W."/>
            <person name="Cichocki N."/>
            <person name="Veneault-Fourrey C."/>
            <person name="LaButti K."/>
            <person name="Lindquist E.A."/>
            <person name="Lipzen A."/>
            <person name="Lundell T."/>
            <person name="Morin E."/>
            <person name="Murat C."/>
            <person name="Riley R."/>
            <person name="Ohm R."/>
            <person name="Sun H."/>
            <person name="Tunlid A."/>
            <person name="Henrissat B."/>
            <person name="Grigoriev I.V."/>
            <person name="Hibbett D.S."/>
            <person name="Martin F."/>
        </authorList>
    </citation>
    <scope>NUCLEOTIDE SEQUENCE [LARGE SCALE GENOMIC DNA]</scope>
    <source>
        <strain evidence="2">MUT 4182</strain>
    </source>
</reference>
<dbReference type="EMBL" id="KN823172">
    <property type="protein sequence ID" value="KIO20497.1"/>
    <property type="molecule type" value="Genomic_DNA"/>
</dbReference>
<dbReference type="OrthoDB" id="10372071at2759"/>
<dbReference type="Proteomes" id="UP000054248">
    <property type="component" value="Unassembled WGS sequence"/>
</dbReference>
<gene>
    <name evidence="1" type="ORF">M407DRAFT_136590</name>
</gene>
<keyword evidence="2" id="KW-1185">Reference proteome</keyword>
<dbReference type="AlphaFoldDB" id="A0A0C3LGB6"/>
<accession>A0A0C3LGB6</accession>
<sequence length="143" mass="16174">MMVTTYHLRHVLYHELQSATECWSRFGPKFYMEVDRNVPEILSWPDSYRHINFPSVLNWIIISVLKPSERKGDHITVACKLTSHRAADQAVEVEVSILGDAVGFTPEDIKRIPKAGADRGWLESATFPSCILDPSVADHSGHM</sequence>
<dbReference type="HOGENOM" id="CLU_2028439_0_0_1"/>
<evidence type="ECO:0000313" key="1">
    <source>
        <dbReference type="EMBL" id="KIO20497.1"/>
    </source>
</evidence>
<organism evidence="1 2">
    <name type="scientific">Tulasnella calospora MUT 4182</name>
    <dbReference type="NCBI Taxonomy" id="1051891"/>
    <lineage>
        <taxon>Eukaryota</taxon>
        <taxon>Fungi</taxon>
        <taxon>Dikarya</taxon>
        <taxon>Basidiomycota</taxon>
        <taxon>Agaricomycotina</taxon>
        <taxon>Agaricomycetes</taxon>
        <taxon>Cantharellales</taxon>
        <taxon>Tulasnellaceae</taxon>
        <taxon>Tulasnella</taxon>
    </lineage>
</organism>
<proteinExistence type="predicted"/>
<evidence type="ECO:0000313" key="2">
    <source>
        <dbReference type="Proteomes" id="UP000054248"/>
    </source>
</evidence>
<name>A0A0C3LGB6_9AGAM</name>
<protein>
    <submittedName>
        <fullName evidence="1">Uncharacterized protein</fullName>
    </submittedName>
</protein>